<dbReference type="HOGENOM" id="CLU_039318_0_0_1"/>
<evidence type="ECO:0008006" key="3">
    <source>
        <dbReference type="Google" id="ProtNLM"/>
    </source>
</evidence>
<evidence type="ECO:0000313" key="1">
    <source>
        <dbReference type="EMBL" id="EXF78578.1"/>
    </source>
</evidence>
<proteinExistence type="predicted"/>
<organism evidence="1 2">
    <name type="scientific">Colletotrichum fioriniae PJ7</name>
    <dbReference type="NCBI Taxonomy" id="1445577"/>
    <lineage>
        <taxon>Eukaryota</taxon>
        <taxon>Fungi</taxon>
        <taxon>Dikarya</taxon>
        <taxon>Ascomycota</taxon>
        <taxon>Pezizomycotina</taxon>
        <taxon>Sordariomycetes</taxon>
        <taxon>Hypocreomycetidae</taxon>
        <taxon>Glomerellales</taxon>
        <taxon>Glomerellaceae</taxon>
        <taxon>Colletotrichum</taxon>
        <taxon>Colletotrichum acutatum species complex</taxon>
    </lineage>
</organism>
<reference evidence="1 2" key="1">
    <citation type="submission" date="2014-02" db="EMBL/GenBank/DDBJ databases">
        <title>The genome sequence of Colletotrichum fioriniae PJ7.</title>
        <authorList>
            <person name="Baroncelli R."/>
            <person name="Thon M.R."/>
        </authorList>
    </citation>
    <scope>NUCLEOTIDE SEQUENCE [LARGE SCALE GENOMIC DNA]</scope>
    <source>
        <strain evidence="1 2">PJ7</strain>
    </source>
</reference>
<dbReference type="Gene3D" id="2.40.50.140">
    <property type="entry name" value="Nucleic acid-binding proteins"/>
    <property type="match status" value="1"/>
</dbReference>
<evidence type="ECO:0000313" key="2">
    <source>
        <dbReference type="Proteomes" id="UP000020467"/>
    </source>
</evidence>
<accession>A0A010S1Y8</accession>
<dbReference type="AlphaFoldDB" id="A0A010S1Y8"/>
<gene>
    <name evidence="1" type="ORF">CFIO01_05518</name>
</gene>
<protein>
    <recommendedName>
        <fullName evidence="3">Nucleic acid-binding protein</fullName>
    </recommendedName>
</protein>
<dbReference type="GO" id="GO:0008310">
    <property type="term" value="F:single-stranded DNA 3'-5' DNA exonuclease activity"/>
    <property type="evidence" value="ECO:0007669"/>
    <property type="project" value="TreeGrafter"/>
</dbReference>
<dbReference type="OrthoDB" id="3248508at2759"/>
<dbReference type="PANTHER" id="PTHR21166">
    <property type="entry name" value="CELL DIVISION CONTROL PROTEIN 24 OB DOMAIN-CONTAINING PROTEIN-RELATED"/>
    <property type="match status" value="1"/>
</dbReference>
<dbReference type="GO" id="GO:0000712">
    <property type="term" value="P:resolution of meiotic recombination intermediates"/>
    <property type="evidence" value="ECO:0007669"/>
    <property type="project" value="TreeGrafter"/>
</dbReference>
<dbReference type="PANTHER" id="PTHR21166:SF2">
    <property type="entry name" value="CELL DIVISION CONTROL PROTEIN 24 OB DOMAIN-CONTAINING PROTEIN-RELATED"/>
    <property type="match status" value="1"/>
</dbReference>
<dbReference type="SUPFAM" id="SSF50249">
    <property type="entry name" value="Nucleic acid-binding proteins"/>
    <property type="match status" value="1"/>
</dbReference>
<dbReference type="InterPro" id="IPR052469">
    <property type="entry name" value="MEIOB"/>
</dbReference>
<name>A0A010S1Y8_9PEZI</name>
<keyword evidence="2" id="KW-1185">Reference proteome</keyword>
<dbReference type="GO" id="GO:0003697">
    <property type="term" value="F:single-stranded DNA binding"/>
    <property type="evidence" value="ECO:0007669"/>
    <property type="project" value="TreeGrafter"/>
</dbReference>
<dbReference type="KEGG" id="cfj:CFIO01_05518"/>
<dbReference type="Proteomes" id="UP000020467">
    <property type="component" value="Unassembled WGS sequence"/>
</dbReference>
<dbReference type="InterPro" id="IPR012340">
    <property type="entry name" value="NA-bd_OB-fold"/>
</dbReference>
<comment type="caution">
    <text evidence="1">The sequence shown here is derived from an EMBL/GenBank/DDBJ whole genome shotgun (WGS) entry which is preliminary data.</text>
</comment>
<dbReference type="eggNOG" id="ENOG502S2YX">
    <property type="taxonomic scope" value="Eukaryota"/>
</dbReference>
<sequence>MSATSIQAFYQREVPTTLRDASRDRMGFSLVDGFTQAEVESGHNPLGRIWNPSEEYLGVQIGQIEPGPSRIRFTGRVVNYTPALLDAKNNYSRPAHQLIVVDGTGAIAVKVVPIGIPASLLVIGQLVTIWATWVGSTGGSHYASIPYVTTWTPINPTDVGAKQFIQFLPGTVGNQQLYRTPLEYDRGKHDLKPLPGLMTLCQYLRMGHETSGARIVVCVKSIGSRKRVKSQDKLREWELLDITVWDDTASCVLTLWEDKANSARLWKPNETMLLFTSPKFVPPSDNKSATLSASIGLDHNTLIEVDPDFQDANWLREWVKKRVKKESVYVPFPKDIWNAEEAVHGPVRALFTLAEVDEFARADPASDFTGKLNLIILGIDLLGLHRRKMLCCTECCGVPLYANQTSATCKNCLQEKSLVLNPRIMGILADETGCVAQGKLVWSDQAWSELFFPAFESSDTANAEPEVAGEAKILQSLPRPVASWEELTLKDASGLRILGEQMLYARFTLTFG</sequence>
<dbReference type="EMBL" id="JARH01000625">
    <property type="protein sequence ID" value="EXF78578.1"/>
    <property type="molecule type" value="Genomic_DNA"/>
</dbReference>